<protein>
    <submittedName>
        <fullName evidence="2">Uncharacterized protein</fullName>
    </submittedName>
</protein>
<reference evidence="2 3" key="1">
    <citation type="journal article" date="2013" name="Genome Announc.">
        <title>Draft Genome Sequence of the Psychrophilic and Alkaliphilic Rhodonellum psychrophilum Strain GCM71T.</title>
        <authorList>
            <person name="Hauptmann A.L."/>
            <person name="Glaring M.A."/>
            <person name="Hallin P.F."/>
            <person name="Prieme A."/>
            <person name="Stougaard P."/>
        </authorList>
    </citation>
    <scope>NUCLEOTIDE SEQUENCE [LARGE SCALE GENOMIC DNA]</scope>
    <source>
        <strain evidence="2 3">GCM71</strain>
    </source>
</reference>
<evidence type="ECO:0000256" key="1">
    <source>
        <dbReference type="SAM" id="MobiDB-lite"/>
    </source>
</evidence>
<organism evidence="2 3">
    <name type="scientific">Rhodonellum psychrophilum GCM71 = DSM 17998</name>
    <dbReference type="NCBI Taxonomy" id="1123057"/>
    <lineage>
        <taxon>Bacteria</taxon>
        <taxon>Pseudomonadati</taxon>
        <taxon>Bacteroidota</taxon>
        <taxon>Cytophagia</taxon>
        <taxon>Cytophagales</taxon>
        <taxon>Cytophagaceae</taxon>
        <taxon>Rhodonellum</taxon>
    </lineage>
</organism>
<evidence type="ECO:0000313" key="3">
    <source>
        <dbReference type="Proteomes" id="UP000016843"/>
    </source>
</evidence>
<comment type="caution">
    <text evidence="2">The sequence shown here is derived from an EMBL/GenBank/DDBJ whole genome shotgun (WGS) entry which is preliminary data.</text>
</comment>
<feature type="region of interest" description="Disordered" evidence="1">
    <location>
        <begin position="1"/>
        <end position="28"/>
    </location>
</feature>
<dbReference type="AlphaFoldDB" id="U5BSR3"/>
<proteinExistence type="predicted"/>
<accession>U5BSR3</accession>
<sequence length="49" mass="5603">MGKNGSNPKEGIKFNVSNTPRKIKKARQGYSFSNCKQNRLFIMKSVQIQ</sequence>
<name>U5BSR3_9BACT</name>
<dbReference type="Proteomes" id="UP000016843">
    <property type="component" value="Unassembled WGS sequence"/>
</dbReference>
<keyword evidence="3" id="KW-1185">Reference proteome</keyword>
<gene>
    <name evidence="2" type="ORF">P872_12060</name>
</gene>
<evidence type="ECO:0000313" key="2">
    <source>
        <dbReference type="EMBL" id="ERM80923.1"/>
    </source>
</evidence>
<dbReference type="EMBL" id="AWXR01000070">
    <property type="protein sequence ID" value="ERM80923.1"/>
    <property type="molecule type" value="Genomic_DNA"/>
</dbReference>